<evidence type="ECO:0000256" key="1">
    <source>
        <dbReference type="SAM" id="Phobius"/>
    </source>
</evidence>
<protein>
    <submittedName>
        <fullName evidence="2">Uncharacterized protein</fullName>
    </submittedName>
</protein>
<dbReference type="AlphaFoldDB" id="A0A2R7Y0I0"/>
<evidence type="ECO:0000313" key="2">
    <source>
        <dbReference type="EMBL" id="PUA31046.1"/>
    </source>
</evidence>
<dbReference type="EMBL" id="NDWU01000030">
    <property type="protein sequence ID" value="PUA31046.1"/>
    <property type="molecule type" value="Genomic_DNA"/>
</dbReference>
<proteinExistence type="predicted"/>
<sequence>MKAMLQTELVTIMIAFIVTTFATLVVYSVRSRGYRVYQEVKKNLQPNPETTKIQLHRIELKNVDELRAAVLEFKGRWGSEFNELNEKLSAAKESIRKLMEELEDACK</sequence>
<name>A0A2R7Y0I0_9ARCH</name>
<dbReference type="Proteomes" id="UP000244066">
    <property type="component" value="Unassembled WGS sequence"/>
</dbReference>
<accession>A0A2R7Y0I0</accession>
<gene>
    <name evidence="2" type="ORF">B9J98_08035</name>
</gene>
<evidence type="ECO:0000313" key="3">
    <source>
        <dbReference type="Proteomes" id="UP000244066"/>
    </source>
</evidence>
<organism evidence="2 3">
    <name type="scientific">Candidatus Terraquivivens tikiterensis</name>
    <dbReference type="NCBI Taxonomy" id="1980982"/>
    <lineage>
        <taxon>Archaea</taxon>
        <taxon>Nitrososphaerota</taxon>
        <taxon>Candidatus Wolframiiraptoraceae</taxon>
        <taxon>Candidatus Terraquivivens</taxon>
    </lineage>
</organism>
<keyword evidence="1" id="KW-1133">Transmembrane helix</keyword>
<keyword evidence="1" id="KW-0812">Transmembrane</keyword>
<feature type="transmembrane region" description="Helical" evidence="1">
    <location>
        <begin position="12"/>
        <end position="29"/>
    </location>
</feature>
<comment type="caution">
    <text evidence="2">The sequence shown here is derived from an EMBL/GenBank/DDBJ whole genome shotgun (WGS) entry which is preliminary data.</text>
</comment>
<keyword evidence="1" id="KW-0472">Membrane</keyword>
<reference evidence="2 3" key="1">
    <citation type="submission" date="2017-04" db="EMBL/GenBank/DDBJ databases">
        <title>Draft Aigarchaeota genome from a New Zealand hot spring.</title>
        <authorList>
            <person name="Reysenbach A.-L."/>
            <person name="Donaho J.A."/>
            <person name="Gerhart J."/>
            <person name="Kelley J.F."/>
            <person name="Kouba K."/>
            <person name="Podar M."/>
            <person name="Stott M."/>
        </authorList>
    </citation>
    <scope>NUCLEOTIDE SEQUENCE [LARGE SCALE GENOMIC DNA]</scope>
    <source>
        <strain evidence="2">NZ13_MG1</strain>
    </source>
</reference>